<dbReference type="AlphaFoldDB" id="A0A7T4JW76"/>
<reference evidence="3 4" key="1">
    <citation type="submission" date="2020-12" db="EMBL/GenBank/DDBJ databases">
        <title>FDA dAtabase for Regulatory Grade micrObial Sequences (FDA-ARGOS): Supporting development and validation of Infectious Disease Dx tests.</title>
        <authorList>
            <person name="Sproer C."/>
            <person name="Gronow S."/>
            <person name="Severitt S."/>
            <person name="Schroder I."/>
            <person name="Tallon L."/>
            <person name="Sadzewicz L."/>
            <person name="Zhao X."/>
            <person name="Boylan J."/>
            <person name="Ott S."/>
            <person name="Bowen H."/>
            <person name="Vavikolanu K."/>
            <person name="Mehta A."/>
            <person name="Aluvathingal J."/>
            <person name="Nadendla S."/>
            <person name="Lowell S."/>
            <person name="Myers T."/>
            <person name="Yan Y."/>
            <person name="Sichtig H."/>
        </authorList>
    </citation>
    <scope>NUCLEOTIDE SEQUENCE [LARGE SCALE GENOMIC DNA]</scope>
    <source>
        <strain evidence="3 4">FDAARGOS_1053</strain>
    </source>
</reference>
<dbReference type="EMBL" id="CP066007">
    <property type="protein sequence ID" value="QQB45348.1"/>
    <property type="molecule type" value="Genomic_DNA"/>
</dbReference>
<organism evidence="3 4">
    <name type="scientific">Corynebacterium glucuronolyticum</name>
    <dbReference type="NCBI Taxonomy" id="39791"/>
    <lineage>
        <taxon>Bacteria</taxon>
        <taxon>Bacillati</taxon>
        <taxon>Actinomycetota</taxon>
        <taxon>Actinomycetes</taxon>
        <taxon>Mycobacteriales</taxon>
        <taxon>Corynebacteriaceae</taxon>
        <taxon>Corynebacterium</taxon>
    </lineage>
</organism>
<evidence type="ECO:0000313" key="4">
    <source>
        <dbReference type="Proteomes" id="UP000596145"/>
    </source>
</evidence>
<dbReference type="RefSeq" id="WP_084036352.1">
    <property type="nucleotide sequence ID" value="NZ_CP066007.1"/>
</dbReference>
<dbReference type="PANTHER" id="PTHR30448">
    <property type="entry name" value="RNASE ADAPTER PROTEIN RAPZ"/>
    <property type="match status" value="1"/>
</dbReference>
<dbReference type="EMBL" id="CP066007">
    <property type="protein sequence ID" value="QQB47597.1"/>
    <property type="molecule type" value="Genomic_DNA"/>
</dbReference>
<dbReference type="GO" id="GO:0005524">
    <property type="term" value="F:ATP binding"/>
    <property type="evidence" value="ECO:0007669"/>
    <property type="project" value="InterPro"/>
</dbReference>
<dbReference type="Proteomes" id="UP000596145">
    <property type="component" value="Chromosome"/>
</dbReference>
<feature type="domain" description="RapZ C-terminal" evidence="1">
    <location>
        <begin position="10"/>
        <end position="107"/>
    </location>
</feature>
<dbReference type="InterPro" id="IPR053931">
    <property type="entry name" value="RapZ_C"/>
</dbReference>
<dbReference type="Pfam" id="PF22740">
    <property type="entry name" value="PapZ_C"/>
    <property type="match status" value="1"/>
</dbReference>
<evidence type="ECO:0000259" key="1">
    <source>
        <dbReference type="Pfam" id="PF22740"/>
    </source>
</evidence>
<name>A0A7T4JW76_9CORY</name>
<dbReference type="InterPro" id="IPR005337">
    <property type="entry name" value="RapZ-like"/>
</dbReference>
<sequence length="229" mass="25767">MIQITSGKLAGTPRNGYVIDASRLPNPYDVPKLMPRDGTNRLVKEWLLPQIQDKLDQWEKEIALGEFTAVTTLCNAGRHRSVAVAEELASRLKAQGHSVTVKHREIKPKKKESAAKRGYGAAHKVKRQQLLYSLRDGTECDYCGRPMYKDSARNFDGAALEADHLQQDKGHLAARLLHRQCNRKMSQPGSWVEHGPEWYAAHEQLPIDGSLDWPTGRVVAWIDRGGQKI</sequence>
<proteinExistence type="predicted"/>
<gene>
    <name evidence="3" type="ORF">I6I10_06955</name>
    <name evidence="2" type="ORF">I6I10_07325</name>
</gene>
<evidence type="ECO:0000313" key="2">
    <source>
        <dbReference type="EMBL" id="QQB45348.1"/>
    </source>
</evidence>
<dbReference type="PANTHER" id="PTHR30448:SF0">
    <property type="entry name" value="RNASE ADAPTER PROTEIN RAPZ"/>
    <property type="match status" value="1"/>
</dbReference>
<evidence type="ECO:0000313" key="3">
    <source>
        <dbReference type="EMBL" id="QQB47597.1"/>
    </source>
</evidence>
<dbReference type="GeneID" id="92760521"/>
<protein>
    <recommendedName>
        <fullName evidence="1">RapZ C-terminal domain-containing protein</fullName>
    </recommendedName>
</protein>
<accession>A0A7T4JW76</accession>
<dbReference type="OrthoDB" id="4208381at2"/>